<dbReference type="InterPro" id="IPR052714">
    <property type="entry name" value="MFS_Exporter"/>
</dbReference>
<feature type="transmembrane region" description="Helical" evidence="5">
    <location>
        <begin position="208"/>
        <end position="228"/>
    </location>
</feature>
<feature type="transmembrane region" description="Helical" evidence="5">
    <location>
        <begin position="166"/>
        <end position="187"/>
    </location>
</feature>
<dbReference type="PANTHER" id="PTHR23531:SF1">
    <property type="entry name" value="QUINOLENE RESISTANCE PROTEIN NORA"/>
    <property type="match status" value="1"/>
</dbReference>
<feature type="transmembrane region" description="Helical" evidence="5">
    <location>
        <begin position="332"/>
        <end position="351"/>
    </location>
</feature>
<feature type="transmembrane region" description="Helical" evidence="5">
    <location>
        <begin position="15"/>
        <end position="36"/>
    </location>
</feature>
<evidence type="ECO:0000256" key="3">
    <source>
        <dbReference type="ARBA" id="ARBA00022989"/>
    </source>
</evidence>
<dbReference type="RefSeq" id="WP_338202041.1">
    <property type="nucleotide sequence ID" value="NZ_JAEKNR010000130.1"/>
</dbReference>
<feature type="transmembrane region" description="Helical" evidence="5">
    <location>
        <begin position="48"/>
        <end position="66"/>
    </location>
</feature>
<organism evidence="7 8">
    <name type="scientific">Candidatus Nephthysia bennettiae</name>
    <dbReference type="NCBI Taxonomy" id="3127016"/>
    <lineage>
        <taxon>Bacteria</taxon>
        <taxon>Bacillati</taxon>
        <taxon>Candidatus Dormiibacterota</taxon>
        <taxon>Candidatus Dormibacteria</taxon>
        <taxon>Candidatus Dormibacterales</taxon>
        <taxon>Candidatus Dormibacteraceae</taxon>
        <taxon>Candidatus Nephthysia</taxon>
    </lineage>
</organism>
<evidence type="ECO:0000313" key="8">
    <source>
        <dbReference type="Proteomes" id="UP000612893"/>
    </source>
</evidence>
<keyword evidence="3 5" id="KW-1133">Transmembrane helix</keyword>
<evidence type="ECO:0000256" key="5">
    <source>
        <dbReference type="SAM" id="Phobius"/>
    </source>
</evidence>
<feature type="transmembrane region" description="Helical" evidence="5">
    <location>
        <begin position="275"/>
        <end position="292"/>
    </location>
</feature>
<keyword evidence="8" id="KW-1185">Reference proteome</keyword>
<feature type="transmembrane region" description="Helical" evidence="5">
    <location>
        <begin position="104"/>
        <end position="127"/>
    </location>
</feature>
<evidence type="ECO:0000313" key="7">
    <source>
        <dbReference type="EMBL" id="MBJ7598832.1"/>
    </source>
</evidence>
<dbReference type="PROSITE" id="PS50850">
    <property type="entry name" value="MFS"/>
    <property type="match status" value="1"/>
</dbReference>
<dbReference type="Pfam" id="PF07690">
    <property type="entry name" value="MFS_1"/>
    <property type="match status" value="1"/>
</dbReference>
<dbReference type="InterPro" id="IPR011701">
    <property type="entry name" value="MFS"/>
</dbReference>
<dbReference type="GO" id="GO:0005886">
    <property type="term" value="C:plasma membrane"/>
    <property type="evidence" value="ECO:0007669"/>
    <property type="project" value="UniProtKB-SubCell"/>
</dbReference>
<feature type="transmembrane region" description="Helical" evidence="5">
    <location>
        <begin position="357"/>
        <end position="376"/>
    </location>
</feature>
<accession>A0A934K7T2</accession>
<keyword evidence="4 5" id="KW-0472">Membrane</keyword>
<evidence type="ECO:0000259" key="6">
    <source>
        <dbReference type="PROSITE" id="PS50850"/>
    </source>
</evidence>
<evidence type="ECO:0000256" key="2">
    <source>
        <dbReference type="ARBA" id="ARBA00022692"/>
    </source>
</evidence>
<dbReference type="InterPro" id="IPR036259">
    <property type="entry name" value="MFS_trans_sf"/>
</dbReference>
<evidence type="ECO:0000256" key="1">
    <source>
        <dbReference type="ARBA" id="ARBA00004651"/>
    </source>
</evidence>
<feature type="domain" description="Major facilitator superfamily (MFS) profile" evidence="6">
    <location>
        <begin position="11"/>
        <end position="379"/>
    </location>
</feature>
<feature type="transmembrane region" description="Helical" evidence="5">
    <location>
        <begin position="139"/>
        <end position="160"/>
    </location>
</feature>
<dbReference type="Proteomes" id="UP000612893">
    <property type="component" value="Unassembled WGS sequence"/>
</dbReference>
<gene>
    <name evidence="7" type="ORF">JF922_12215</name>
</gene>
<sequence length="385" mass="39559">MAPDAPRQPIWTRQLVLLLVTVAFGLTTLNLALPVLPLSVARATGNTGLAGVVTVTVAVLTVVFELQAPHLLRRVRPVRLLLAGLLVEMLAMAGFAEIRALPAMLVFGGLVGAGFGTVATVSTILVGRLAPPGRRGEAIGYYGLAASLPSVVGQPAGLLLLDGFGFSAVFWAGSATSLVGILLAACLRPSAQPVEAQPTGGLVATLTTPRVLLIWGSFVCVTFVFGGIVSFSPLLLPGSGLGSAPAFLLVAGVARTSARTLSGRVIDRLGDWRPVWPLLLLGALGLALLPLRQPALTMLAGVLFGAGLGVAQTAAFVGMLRSTDPSRSGMVGGLWNVAVDVGFAASALLLAPLGASIGYPAMFWTLPALFLVALAARTAERRLRD</sequence>
<reference evidence="7" key="1">
    <citation type="submission" date="2020-10" db="EMBL/GenBank/DDBJ databases">
        <title>Ca. Dormibacterota MAGs.</title>
        <authorList>
            <person name="Montgomery K."/>
        </authorList>
    </citation>
    <scope>NUCLEOTIDE SEQUENCE [LARGE SCALE GENOMIC DNA]</scope>
    <source>
        <strain evidence="7">SC8812_S17_10</strain>
    </source>
</reference>
<keyword evidence="2 5" id="KW-0812">Transmembrane</keyword>
<dbReference type="SUPFAM" id="SSF103473">
    <property type="entry name" value="MFS general substrate transporter"/>
    <property type="match status" value="1"/>
</dbReference>
<proteinExistence type="predicted"/>
<dbReference type="AlphaFoldDB" id="A0A934K7T2"/>
<dbReference type="Gene3D" id="1.20.1250.20">
    <property type="entry name" value="MFS general substrate transporter like domains"/>
    <property type="match status" value="1"/>
</dbReference>
<dbReference type="EMBL" id="JAEKNR010000130">
    <property type="protein sequence ID" value="MBJ7598832.1"/>
    <property type="molecule type" value="Genomic_DNA"/>
</dbReference>
<protein>
    <submittedName>
        <fullName evidence="7">MFS transporter</fullName>
    </submittedName>
</protein>
<feature type="transmembrane region" description="Helical" evidence="5">
    <location>
        <begin position="298"/>
        <end position="320"/>
    </location>
</feature>
<evidence type="ECO:0000256" key="4">
    <source>
        <dbReference type="ARBA" id="ARBA00023136"/>
    </source>
</evidence>
<comment type="caution">
    <text evidence="7">The sequence shown here is derived from an EMBL/GenBank/DDBJ whole genome shotgun (WGS) entry which is preliminary data.</text>
</comment>
<name>A0A934K7T2_9BACT</name>
<feature type="transmembrane region" description="Helical" evidence="5">
    <location>
        <begin position="234"/>
        <end position="254"/>
    </location>
</feature>
<comment type="subcellular location">
    <subcellularLocation>
        <location evidence="1">Cell membrane</location>
        <topology evidence="1">Multi-pass membrane protein</topology>
    </subcellularLocation>
</comment>
<dbReference type="PANTHER" id="PTHR23531">
    <property type="entry name" value="QUINOLENE RESISTANCE PROTEIN NORA"/>
    <property type="match status" value="1"/>
</dbReference>
<feature type="transmembrane region" description="Helical" evidence="5">
    <location>
        <begin position="78"/>
        <end position="98"/>
    </location>
</feature>
<dbReference type="InterPro" id="IPR020846">
    <property type="entry name" value="MFS_dom"/>
</dbReference>